<sequence>TTRAIHPAERWTYRAVTAIGTGSICRFTREPRGLARSHFSDIAEPEPREFSPLGSPRCVLINANPATHCKRRISGQWTLQIRCFQRESLSSYIAKRHRHPRAVHKTPARRRMQHGTERSRYDGSKAMMEMRDSSSATASPSDRLVVTTRYDALRDTSEDETDESLHCHANHQPRRSSKVAQKQLIISCLICLTFMIAEIVGGYMSNSLAIMSDAAHLCADLAGFLISIFAVWIAQKSPTKRLSFGFYRAEVLGAMLSVVFIWVLTGILVYTAVQRIYHDDYDIDADIMLIVSGTGVAMNIIMGLVLHGCCPCAGMSQHGHSHGLGGHSHGRSSERSNINIRAAFIHVLGDLLQSIGVLISAYIIKYNSQYKIADPICTFIFSALVLFTTVSILRDAVFILMEGFPRDLSYNTVKSALQGIKGVRMAHSLHVWSLTANRCALAVHLAVDPDTDQTAVLQAAQKLVRKNFGIHSSTIQVEMFSPSEMLSCETCKGP</sequence>
<evidence type="ECO:0000256" key="10">
    <source>
        <dbReference type="SAM" id="Phobius"/>
    </source>
</evidence>
<dbReference type="InterPro" id="IPR027470">
    <property type="entry name" value="Cation_efflux_CTD"/>
</dbReference>
<dbReference type="InterPro" id="IPR058533">
    <property type="entry name" value="Cation_efflux_TM"/>
</dbReference>
<keyword evidence="5" id="KW-0864">Zinc transport</keyword>
<feature type="domain" description="Cation efflux protein cytoplasmic" evidence="12">
    <location>
        <begin position="405"/>
        <end position="478"/>
    </location>
</feature>
<dbReference type="Pfam" id="PF16916">
    <property type="entry name" value="ZT_dimer"/>
    <property type="match status" value="1"/>
</dbReference>
<reference evidence="13" key="2">
    <citation type="journal article" date="2015" name="J. Proteomics">
        <title>Sexual differences in the sialomes of the zebra tick, Rhipicephalus pulchellus.</title>
        <authorList>
            <person name="Tan A.W."/>
            <person name="Francischetti I.M."/>
            <person name="Slovak M."/>
            <person name="Kini R.M."/>
            <person name="Ribeiro J.M."/>
        </authorList>
    </citation>
    <scope>NUCLEOTIDE SEQUENCE</scope>
    <source>
        <tissue evidence="13">Salivary gland</tissue>
    </source>
</reference>
<keyword evidence="7" id="KW-0406">Ion transport</keyword>
<keyword evidence="3" id="KW-0813">Transport</keyword>
<keyword evidence="4 10" id="KW-0812">Transmembrane</keyword>
<dbReference type="PANTHER" id="PTHR11562:SF84">
    <property type="entry name" value="LD05335P"/>
    <property type="match status" value="1"/>
</dbReference>
<comment type="subcellular location">
    <subcellularLocation>
        <location evidence="1">Membrane</location>
        <topology evidence="1">Multi-pass membrane protein</topology>
    </subcellularLocation>
</comment>
<evidence type="ECO:0000256" key="7">
    <source>
        <dbReference type="ARBA" id="ARBA00023065"/>
    </source>
</evidence>
<dbReference type="SUPFAM" id="SSF161111">
    <property type="entry name" value="Cation efflux protein transmembrane domain-like"/>
    <property type="match status" value="1"/>
</dbReference>
<keyword evidence="8 10" id="KW-0472">Membrane</keyword>
<keyword evidence="6 10" id="KW-1133">Transmembrane helix</keyword>
<keyword evidence="5" id="KW-0862">Zinc</keyword>
<dbReference type="InterPro" id="IPR050681">
    <property type="entry name" value="CDF/SLC30A"/>
</dbReference>
<feature type="transmembrane region" description="Helical" evidence="10">
    <location>
        <begin position="343"/>
        <end position="364"/>
    </location>
</feature>
<evidence type="ECO:0000256" key="3">
    <source>
        <dbReference type="ARBA" id="ARBA00022448"/>
    </source>
</evidence>
<evidence type="ECO:0000259" key="12">
    <source>
        <dbReference type="Pfam" id="PF16916"/>
    </source>
</evidence>
<evidence type="ECO:0000256" key="2">
    <source>
        <dbReference type="ARBA" id="ARBA00008873"/>
    </source>
</evidence>
<dbReference type="GO" id="GO:0005385">
    <property type="term" value="F:zinc ion transmembrane transporter activity"/>
    <property type="evidence" value="ECO:0007669"/>
    <property type="project" value="TreeGrafter"/>
</dbReference>
<name>L7MKX6_RHIPC</name>
<evidence type="ECO:0000313" key="13">
    <source>
        <dbReference type="EMBL" id="JAA63938.1"/>
    </source>
</evidence>
<dbReference type="AlphaFoldDB" id="L7MKX6"/>
<dbReference type="InterPro" id="IPR027469">
    <property type="entry name" value="Cation_efflux_TMD_sf"/>
</dbReference>
<organism evidence="13">
    <name type="scientific">Rhipicephalus pulchellus</name>
    <name type="common">Yellow backed tick</name>
    <name type="synonym">Dermacentor pulchellus</name>
    <dbReference type="NCBI Taxonomy" id="72859"/>
    <lineage>
        <taxon>Eukaryota</taxon>
        <taxon>Metazoa</taxon>
        <taxon>Ecdysozoa</taxon>
        <taxon>Arthropoda</taxon>
        <taxon>Chelicerata</taxon>
        <taxon>Arachnida</taxon>
        <taxon>Acari</taxon>
        <taxon>Parasitiformes</taxon>
        <taxon>Ixodida</taxon>
        <taxon>Ixodoidea</taxon>
        <taxon>Ixodidae</taxon>
        <taxon>Rhipicephalinae</taxon>
        <taxon>Rhipicephalus</taxon>
        <taxon>Rhipicephalus</taxon>
    </lineage>
</organism>
<dbReference type="PANTHER" id="PTHR11562">
    <property type="entry name" value="CATION EFFLUX PROTEIN/ ZINC TRANSPORTER"/>
    <property type="match status" value="1"/>
</dbReference>
<dbReference type="GO" id="GO:0005886">
    <property type="term" value="C:plasma membrane"/>
    <property type="evidence" value="ECO:0007669"/>
    <property type="project" value="TreeGrafter"/>
</dbReference>
<dbReference type="EMBL" id="GACK01001096">
    <property type="protein sequence ID" value="JAA63938.1"/>
    <property type="molecule type" value="mRNA"/>
</dbReference>
<feature type="transmembrane region" description="Helical" evidence="10">
    <location>
        <begin position="285"/>
        <end position="306"/>
    </location>
</feature>
<dbReference type="NCBIfam" id="TIGR01297">
    <property type="entry name" value="CDF"/>
    <property type="match status" value="1"/>
</dbReference>
<evidence type="ECO:0000256" key="5">
    <source>
        <dbReference type="ARBA" id="ARBA00022906"/>
    </source>
</evidence>
<dbReference type="Gene3D" id="1.20.1510.10">
    <property type="entry name" value="Cation efflux protein transmembrane domain"/>
    <property type="match status" value="1"/>
</dbReference>
<feature type="transmembrane region" description="Helical" evidence="10">
    <location>
        <begin position="376"/>
        <end position="400"/>
    </location>
</feature>
<feature type="non-terminal residue" evidence="13">
    <location>
        <position position="1"/>
    </location>
</feature>
<evidence type="ECO:0000259" key="11">
    <source>
        <dbReference type="Pfam" id="PF01545"/>
    </source>
</evidence>
<feature type="transmembrane region" description="Helical" evidence="10">
    <location>
        <begin position="214"/>
        <end position="234"/>
    </location>
</feature>
<dbReference type="SUPFAM" id="SSF160240">
    <property type="entry name" value="Cation efflux protein cytoplasmic domain-like"/>
    <property type="match status" value="1"/>
</dbReference>
<feature type="transmembrane region" description="Helical" evidence="10">
    <location>
        <begin position="184"/>
        <end position="202"/>
    </location>
</feature>
<accession>L7MKX6</accession>
<feature type="compositionally biased region" description="Basic residues" evidence="9">
    <location>
        <begin position="97"/>
        <end position="113"/>
    </location>
</feature>
<evidence type="ECO:0000256" key="1">
    <source>
        <dbReference type="ARBA" id="ARBA00004141"/>
    </source>
</evidence>
<feature type="compositionally biased region" description="Basic and acidic residues" evidence="9">
    <location>
        <begin position="114"/>
        <end position="125"/>
    </location>
</feature>
<dbReference type="FunFam" id="1.20.1510.10:FF:000027">
    <property type="entry name" value="Zinc transporter ttm-1"/>
    <property type="match status" value="1"/>
</dbReference>
<evidence type="ECO:0000256" key="9">
    <source>
        <dbReference type="SAM" id="MobiDB-lite"/>
    </source>
</evidence>
<protein>
    <submittedName>
        <fullName evidence="13">Putative zn2+ transporter</fullName>
    </submittedName>
</protein>
<dbReference type="Pfam" id="PF01545">
    <property type="entry name" value="Cation_efflux"/>
    <property type="match status" value="1"/>
</dbReference>
<feature type="domain" description="Cation efflux protein transmembrane" evidence="11">
    <location>
        <begin position="184"/>
        <end position="401"/>
    </location>
</feature>
<comment type="similarity">
    <text evidence="2">Belongs to the cation diffusion facilitator (CDF) transporter (TC 2.A.4) family. SLC30A subfamily.</text>
</comment>
<dbReference type="InterPro" id="IPR036837">
    <property type="entry name" value="Cation_efflux_CTD_sf"/>
</dbReference>
<evidence type="ECO:0000256" key="4">
    <source>
        <dbReference type="ARBA" id="ARBA00022692"/>
    </source>
</evidence>
<feature type="transmembrane region" description="Helical" evidence="10">
    <location>
        <begin position="246"/>
        <end position="273"/>
    </location>
</feature>
<feature type="region of interest" description="Disordered" evidence="9">
    <location>
        <begin position="97"/>
        <end position="125"/>
    </location>
</feature>
<evidence type="ECO:0000256" key="8">
    <source>
        <dbReference type="ARBA" id="ARBA00023136"/>
    </source>
</evidence>
<proteinExistence type="evidence at transcript level"/>
<reference evidence="13" key="1">
    <citation type="submission" date="2012-11" db="EMBL/GenBank/DDBJ databases">
        <authorList>
            <person name="Lucero-Rivera Y.E."/>
            <person name="Tovar-Ramirez D."/>
        </authorList>
    </citation>
    <scope>NUCLEOTIDE SEQUENCE</scope>
    <source>
        <tissue evidence="13">Salivary gland</tissue>
    </source>
</reference>
<dbReference type="GO" id="GO:0010043">
    <property type="term" value="P:response to zinc ion"/>
    <property type="evidence" value="ECO:0007669"/>
    <property type="project" value="TreeGrafter"/>
</dbReference>
<evidence type="ECO:0000256" key="6">
    <source>
        <dbReference type="ARBA" id="ARBA00022989"/>
    </source>
</evidence>
<dbReference type="InterPro" id="IPR002524">
    <property type="entry name" value="Cation_efflux"/>
</dbReference>